<dbReference type="SUPFAM" id="SSF47384">
    <property type="entry name" value="Homodimeric domain of signal transducing histidine kinase"/>
    <property type="match status" value="1"/>
</dbReference>
<evidence type="ECO:0000313" key="10">
    <source>
        <dbReference type="EMBL" id="PIM51789.1"/>
    </source>
</evidence>
<dbReference type="RefSeq" id="WP_099862982.1">
    <property type="nucleotide sequence ID" value="NZ_PEOG01000053.1"/>
</dbReference>
<dbReference type="SUPFAM" id="SSF52172">
    <property type="entry name" value="CheY-like"/>
    <property type="match status" value="2"/>
</dbReference>
<dbReference type="AlphaFoldDB" id="A0A2G9C8C9"/>
<feature type="modified residue" description="4-aspartylphosphate" evidence="7">
    <location>
        <position position="593"/>
    </location>
</feature>
<accession>A0A2G9C8C9</accession>
<dbReference type="SMART" id="SM00388">
    <property type="entry name" value="HisKA"/>
    <property type="match status" value="1"/>
</dbReference>
<evidence type="ECO:0000256" key="5">
    <source>
        <dbReference type="ARBA" id="ARBA00022679"/>
    </source>
</evidence>
<dbReference type="PROSITE" id="PS50109">
    <property type="entry name" value="HIS_KIN"/>
    <property type="match status" value="1"/>
</dbReference>
<protein>
    <recommendedName>
        <fullName evidence="3">histidine kinase</fullName>
        <ecNumber evidence="3">2.7.13.3</ecNumber>
    </recommendedName>
</protein>
<evidence type="ECO:0000259" key="8">
    <source>
        <dbReference type="PROSITE" id="PS50109"/>
    </source>
</evidence>
<gene>
    <name evidence="10" type="ORF">CS062_18030</name>
</gene>
<dbReference type="SUPFAM" id="SSF55874">
    <property type="entry name" value="ATPase domain of HSP90 chaperone/DNA topoisomerase II/histidine kinase"/>
    <property type="match status" value="1"/>
</dbReference>
<feature type="domain" description="Histidine kinase" evidence="8">
    <location>
        <begin position="289"/>
        <end position="506"/>
    </location>
</feature>
<organism evidence="10 11">
    <name type="scientific">Roseateles chitinivorans</name>
    <dbReference type="NCBI Taxonomy" id="2917965"/>
    <lineage>
        <taxon>Bacteria</taxon>
        <taxon>Pseudomonadati</taxon>
        <taxon>Pseudomonadota</taxon>
        <taxon>Betaproteobacteria</taxon>
        <taxon>Burkholderiales</taxon>
        <taxon>Sphaerotilaceae</taxon>
        <taxon>Roseateles</taxon>
    </lineage>
</organism>
<feature type="domain" description="Response regulatory" evidence="9">
    <location>
        <begin position="13"/>
        <end position="129"/>
    </location>
</feature>
<dbReference type="Pfam" id="PF02518">
    <property type="entry name" value="HATPase_c"/>
    <property type="match status" value="1"/>
</dbReference>
<dbReference type="Gene3D" id="3.30.565.10">
    <property type="entry name" value="Histidine kinase-like ATPase, C-terminal domain"/>
    <property type="match status" value="1"/>
</dbReference>
<dbReference type="InterPro" id="IPR004358">
    <property type="entry name" value="Sig_transdc_His_kin-like_C"/>
</dbReference>
<dbReference type="FunFam" id="3.30.565.10:FF:000006">
    <property type="entry name" value="Sensor histidine kinase WalK"/>
    <property type="match status" value="1"/>
</dbReference>
<dbReference type="GO" id="GO:0005886">
    <property type="term" value="C:plasma membrane"/>
    <property type="evidence" value="ECO:0007669"/>
    <property type="project" value="UniProtKB-SubCell"/>
</dbReference>
<dbReference type="InterPro" id="IPR005467">
    <property type="entry name" value="His_kinase_dom"/>
</dbReference>
<dbReference type="SMART" id="SM00091">
    <property type="entry name" value="PAS"/>
    <property type="match status" value="1"/>
</dbReference>
<dbReference type="CDD" id="cd00075">
    <property type="entry name" value="HATPase"/>
    <property type="match status" value="1"/>
</dbReference>
<evidence type="ECO:0000256" key="6">
    <source>
        <dbReference type="ARBA" id="ARBA00022777"/>
    </source>
</evidence>
<dbReference type="CDD" id="cd00082">
    <property type="entry name" value="HisKA"/>
    <property type="match status" value="1"/>
</dbReference>
<dbReference type="InterPro" id="IPR035965">
    <property type="entry name" value="PAS-like_dom_sf"/>
</dbReference>
<dbReference type="InterPro" id="IPR003594">
    <property type="entry name" value="HATPase_dom"/>
</dbReference>
<dbReference type="PRINTS" id="PR00344">
    <property type="entry name" value="BCTRLSENSOR"/>
</dbReference>
<evidence type="ECO:0000256" key="7">
    <source>
        <dbReference type="PROSITE-ProRule" id="PRU00169"/>
    </source>
</evidence>
<dbReference type="GO" id="GO:0000155">
    <property type="term" value="F:phosphorelay sensor kinase activity"/>
    <property type="evidence" value="ECO:0007669"/>
    <property type="project" value="InterPro"/>
</dbReference>
<keyword evidence="5" id="KW-0808">Transferase</keyword>
<evidence type="ECO:0000256" key="1">
    <source>
        <dbReference type="ARBA" id="ARBA00000085"/>
    </source>
</evidence>
<dbReference type="Pfam" id="PF13188">
    <property type="entry name" value="PAS_8"/>
    <property type="match status" value="1"/>
</dbReference>
<dbReference type="InterPro" id="IPR011006">
    <property type="entry name" value="CheY-like_superfamily"/>
</dbReference>
<name>A0A2G9C8C9_9BURK</name>
<comment type="catalytic activity">
    <reaction evidence="1">
        <text>ATP + protein L-histidine = ADP + protein N-phospho-L-histidine.</text>
        <dbReference type="EC" id="2.7.13.3"/>
    </reaction>
</comment>
<dbReference type="Gene3D" id="3.30.450.20">
    <property type="entry name" value="PAS domain"/>
    <property type="match status" value="1"/>
</dbReference>
<dbReference type="PANTHER" id="PTHR43547">
    <property type="entry name" value="TWO-COMPONENT HISTIDINE KINASE"/>
    <property type="match status" value="1"/>
</dbReference>
<dbReference type="InterPro" id="IPR001789">
    <property type="entry name" value="Sig_transdc_resp-reg_receiver"/>
</dbReference>
<evidence type="ECO:0000256" key="4">
    <source>
        <dbReference type="ARBA" id="ARBA00022553"/>
    </source>
</evidence>
<dbReference type="Proteomes" id="UP000231501">
    <property type="component" value="Unassembled WGS sequence"/>
</dbReference>
<dbReference type="InterPro" id="IPR003661">
    <property type="entry name" value="HisK_dim/P_dom"/>
</dbReference>
<dbReference type="EC" id="2.7.13.3" evidence="3"/>
<dbReference type="InterPro" id="IPR036890">
    <property type="entry name" value="HATPase_C_sf"/>
</dbReference>
<dbReference type="InterPro" id="IPR000014">
    <property type="entry name" value="PAS"/>
</dbReference>
<dbReference type="SUPFAM" id="SSF55785">
    <property type="entry name" value="PYP-like sensor domain (PAS domain)"/>
    <property type="match status" value="1"/>
</dbReference>
<evidence type="ECO:0000256" key="3">
    <source>
        <dbReference type="ARBA" id="ARBA00012438"/>
    </source>
</evidence>
<feature type="modified residue" description="4-aspartylphosphate" evidence="7">
    <location>
        <position position="61"/>
    </location>
</feature>
<dbReference type="NCBIfam" id="TIGR00229">
    <property type="entry name" value="sensory_box"/>
    <property type="match status" value="1"/>
</dbReference>
<dbReference type="Pfam" id="PF00072">
    <property type="entry name" value="Response_reg"/>
    <property type="match status" value="2"/>
</dbReference>
<comment type="caution">
    <text evidence="10">The sequence shown here is derived from an EMBL/GenBank/DDBJ whole genome shotgun (WGS) entry which is preliminary data.</text>
</comment>
<keyword evidence="6 10" id="KW-0418">Kinase</keyword>
<evidence type="ECO:0000259" key="9">
    <source>
        <dbReference type="PROSITE" id="PS50110"/>
    </source>
</evidence>
<dbReference type="OrthoDB" id="9810730at2"/>
<dbReference type="SMART" id="SM00387">
    <property type="entry name" value="HATPase_c"/>
    <property type="match status" value="1"/>
</dbReference>
<dbReference type="PANTHER" id="PTHR43547:SF2">
    <property type="entry name" value="HYBRID SIGNAL TRANSDUCTION HISTIDINE KINASE C"/>
    <property type="match status" value="1"/>
</dbReference>
<reference evidence="10 11" key="1">
    <citation type="submission" date="2017-11" db="EMBL/GenBank/DDBJ databases">
        <title>Draft genome sequence of Mitsuaria sp. HWN-4.</title>
        <authorList>
            <person name="Gundlapally S.R."/>
        </authorList>
    </citation>
    <scope>NUCLEOTIDE SEQUENCE [LARGE SCALE GENOMIC DNA]</scope>
    <source>
        <strain evidence="10 11">HWN-4</strain>
    </source>
</reference>
<evidence type="ECO:0000313" key="11">
    <source>
        <dbReference type="Proteomes" id="UP000231501"/>
    </source>
</evidence>
<dbReference type="CDD" id="cd00130">
    <property type="entry name" value="PAS"/>
    <property type="match status" value="1"/>
</dbReference>
<dbReference type="Gene3D" id="1.10.287.130">
    <property type="match status" value="1"/>
</dbReference>
<feature type="domain" description="Response regulatory" evidence="9">
    <location>
        <begin position="544"/>
        <end position="661"/>
    </location>
</feature>
<keyword evidence="4 7" id="KW-0597">Phosphoprotein</keyword>
<dbReference type="Pfam" id="PF00512">
    <property type="entry name" value="HisKA"/>
    <property type="match status" value="1"/>
</dbReference>
<proteinExistence type="predicted"/>
<dbReference type="EMBL" id="PEOG01000053">
    <property type="protein sequence ID" value="PIM51789.1"/>
    <property type="molecule type" value="Genomic_DNA"/>
</dbReference>
<evidence type="ECO:0000256" key="2">
    <source>
        <dbReference type="ARBA" id="ARBA00004429"/>
    </source>
</evidence>
<comment type="subcellular location">
    <subcellularLocation>
        <location evidence="2">Cell inner membrane</location>
        <topology evidence="2">Multi-pass membrane protein</topology>
    </subcellularLocation>
</comment>
<sequence>MTEPHVIDRSQHRLLVVNDDPVGRYTTVRLLNAAGFPTLEAASGAEALRAAEQRPSAVVLDIHLPDIDGFELCRRLRAQASTFRLPVIHLTAAYLTDEDKVRGLDAGADAYLTHPVEPAVLVSTIQALVRTREAEEAMRRSEAKFRAVYAQAPIGICLMKAGDGTLLEANPAMLALLAPGVEDGEAVVGRLLTDFVPDEDLAAARAFISMLGSEGARAEFPLRSNAGGVVPVEWTASPPIEPGICMAMASDISQRQLLARQRQELLDRERAARGEAERLSRMKDDLIAVLSHELRTPLNAIMGWTHVLQRHSPPELLVKGLAAIDRNVSIQARMITDILDMSRLNIGKLPLMRERIEAGAVLREAVAVVQHTLDESGHRLALDLRDEATLLLADGGRLQQVIWNLLGNAAKFSPRGSTITLTLRAADGGVCVEVRDEGQGIAPEFLPHVFDRFSQSDAASSRQHGGLGLGLAIVKSLVEAHGGWVDVRSEGRGRGAAIRFWLPGADNAPPDVDTGPGALSVFGALGDTGTGTGDGPAIVLPGLRVLVVDDDVDAGAMLKLILSERGAQVTVVHGADEALLALAGNAFDLLISDIGMPGRDGYDLLRDIRGLEQPGERLPAIALTAFSRDVDRQQALQAGFDAHLAKPLKPPLLMRLVAQITGAAVG</sequence>
<dbReference type="SMART" id="SM00448">
    <property type="entry name" value="REC"/>
    <property type="match status" value="2"/>
</dbReference>
<dbReference type="Gene3D" id="3.40.50.2300">
    <property type="match status" value="2"/>
</dbReference>
<keyword evidence="11" id="KW-1185">Reference proteome</keyword>
<dbReference type="InterPro" id="IPR036097">
    <property type="entry name" value="HisK_dim/P_sf"/>
</dbReference>
<dbReference type="PROSITE" id="PS50110">
    <property type="entry name" value="RESPONSE_REGULATORY"/>
    <property type="match status" value="2"/>
</dbReference>